<sequence length="37" mass="3772">MHADYTDGNDLSRLADDGCPHDVASEVAGSGAADSHN</sequence>
<dbReference type="EMBL" id="CP053452">
    <property type="protein sequence ID" value="QJW93183.1"/>
    <property type="molecule type" value="Genomic_DNA"/>
</dbReference>
<feature type="region of interest" description="Disordered" evidence="1">
    <location>
        <begin position="1"/>
        <end position="37"/>
    </location>
</feature>
<accession>A0A6M5YIV6</accession>
<proteinExistence type="predicted"/>
<evidence type="ECO:0000313" key="2">
    <source>
        <dbReference type="EMBL" id="QJW93183.1"/>
    </source>
</evidence>
<name>A0A6M5YIV6_9BACT</name>
<keyword evidence="3" id="KW-1185">Reference proteome</keyword>
<dbReference type="AlphaFoldDB" id="A0A6M5YIV6"/>
<dbReference type="Proteomes" id="UP000503447">
    <property type="component" value="Chromosome"/>
</dbReference>
<protein>
    <submittedName>
        <fullName evidence="2">Uncharacterized protein</fullName>
    </submittedName>
</protein>
<reference evidence="3" key="1">
    <citation type="submission" date="2020-05" db="EMBL/GenBank/DDBJ databases">
        <title>Frigoriglobus tundricola gen. nov., sp. nov., a psychrotolerant cellulolytic planctomycete of the family Gemmataceae with two divergent copies of 16S rRNA gene.</title>
        <authorList>
            <person name="Kulichevskaya I.S."/>
            <person name="Ivanova A.A."/>
            <person name="Naumoff D.G."/>
            <person name="Beletsky A.V."/>
            <person name="Rijpstra W.I.C."/>
            <person name="Sinninghe Damste J.S."/>
            <person name="Mardanov A.V."/>
            <person name="Ravin N.V."/>
            <person name="Dedysh S.N."/>
        </authorList>
    </citation>
    <scope>NUCLEOTIDE SEQUENCE [LARGE SCALE GENOMIC DNA]</scope>
    <source>
        <strain evidence="3">PL17</strain>
    </source>
</reference>
<organism evidence="2 3">
    <name type="scientific">Frigoriglobus tundricola</name>
    <dbReference type="NCBI Taxonomy" id="2774151"/>
    <lineage>
        <taxon>Bacteria</taxon>
        <taxon>Pseudomonadati</taxon>
        <taxon>Planctomycetota</taxon>
        <taxon>Planctomycetia</taxon>
        <taxon>Gemmatales</taxon>
        <taxon>Gemmataceae</taxon>
        <taxon>Frigoriglobus</taxon>
    </lineage>
</organism>
<evidence type="ECO:0000256" key="1">
    <source>
        <dbReference type="SAM" id="MobiDB-lite"/>
    </source>
</evidence>
<evidence type="ECO:0000313" key="3">
    <source>
        <dbReference type="Proteomes" id="UP000503447"/>
    </source>
</evidence>
<dbReference type="KEGG" id="ftj:FTUN_0688"/>
<feature type="compositionally biased region" description="Basic and acidic residues" evidence="1">
    <location>
        <begin position="13"/>
        <end position="24"/>
    </location>
</feature>
<gene>
    <name evidence="2" type="ORF">FTUN_0688</name>
</gene>